<dbReference type="InterPro" id="IPR036179">
    <property type="entry name" value="Ig-like_dom_sf"/>
</dbReference>
<organism evidence="7 8">
    <name type="scientific">Megalops atlanticus</name>
    <name type="common">Tarpon</name>
    <name type="synonym">Clupea gigantea</name>
    <dbReference type="NCBI Taxonomy" id="7932"/>
    <lineage>
        <taxon>Eukaryota</taxon>
        <taxon>Metazoa</taxon>
        <taxon>Chordata</taxon>
        <taxon>Craniata</taxon>
        <taxon>Vertebrata</taxon>
        <taxon>Euteleostomi</taxon>
        <taxon>Actinopterygii</taxon>
        <taxon>Neopterygii</taxon>
        <taxon>Teleostei</taxon>
        <taxon>Elopiformes</taxon>
        <taxon>Megalopidae</taxon>
        <taxon>Megalops</taxon>
    </lineage>
</organism>
<gene>
    <name evidence="7" type="ORF">MATL_G00057960</name>
</gene>
<keyword evidence="4" id="KW-0812">Transmembrane</keyword>
<feature type="chain" id="PRO_5038470401" description="Ig-like domain-containing protein" evidence="5">
    <location>
        <begin position="26"/>
        <end position="270"/>
    </location>
</feature>
<keyword evidence="4" id="KW-0472">Membrane</keyword>
<feature type="transmembrane region" description="Helical" evidence="4">
    <location>
        <begin position="140"/>
        <end position="160"/>
    </location>
</feature>
<proteinExistence type="predicted"/>
<dbReference type="PROSITE" id="PS50835">
    <property type="entry name" value="IG_LIKE"/>
    <property type="match status" value="1"/>
</dbReference>
<name>A0A9D3T928_MEGAT</name>
<dbReference type="Gene3D" id="2.60.40.10">
    <property type="entry name" value="Immunoglobulins"/>
    <property type="match status" value="1"/>
</dbReference>
<evidence type="ECO:0000313" key="7">
    <source>
        <dbReference type="EMBL" id="KAG7480599.1"/>
    </source>
</evidence>
<dbReference type="Pfam" id="PF07679">
    <property type="entry name" value="I-set"/>
    <property type="match status" value="1"/>
</dbReference>
<feature type="domain" description="Ig-like" evidence="6">
    <location>
        <begin position="26"/>
        <end position="106"/>
    </location>
</feature>
<dbReference type="EMBL" id="JAFDVH010000004">
    <property type="protein sequence ID" value="KAG7480599.1"/>
    <property type="molecule type" value="Genomic_DNA"/>
</dbReference>
<dbReference type="CDD" id="cd00099">
    <property type="entry name" value="IgV"/>
    <property type="match status" value="1"/>
</dbReference>
<reference evidence="7" key="1">
    <citation type="submission" date="2021-01" db="EMBL/GenBank/DDBJ databases">
        <authorList>
            <person name="Zahm M."/>
            <person name="Roques C."/>
            <person name="Cabau C."/>
            <person name="Klopp C."/>
            <person name="Donnadieu C."/>
            <person name="Jouanno E."/>
            <person name="Lampietro C."/>
            <person name="Louis A."/>
            <person name="Herpin A."/>
            <person name="Echchiki A."/>
            <person name="Berthelot C."/>
            <person name="Parey E."/>
            <person name="Roest-Crollius H."/>
            <person name="Braasch I."/>
            <person name="Postlethwait J."/>
            <person name="Bobe J."/>
            <person name="Montfort J."/>
            <person name="Bouchez O."/>
            <person name="Begum T."/>
            <person name="Mejri S."/>
            <person name="Adams A."/>
            <person name="Chen W.-J."/>
            <person name="Guiguen Y."/>
        </authorList>
    </citation>
    <scope>NUCLEOTIDE SEQUENCE</scope>
    <source>
        <strain evidence="7">YG-15Mar2019-1</strain>
        <tissue evidence="7">Brain</tissue>
    </source>
</reference>
<keyword evidence="8" id="KW-1185">Reference proteome</keyword>
<dbReference type="InterPro" id="IPR003599">
    <property type="entry name" value="Ig_sub"/>
</dbReference>
<feature type="region of interest" description="Disordered" evidence="3">
    <location>
        <begin position="178"/>
        <end position="249"/>
    </location>
</feature>
<evidence type="ECO:0000256" key="2">
    <source>
        <dbReference type="ARBA" id="ARBA00023180"/>
    </source>
</evidence>
<dbReference type="SUPFAM" id="SSF48726">
    <property type="entry name" value="Immunoglobulin"/>
    <property type="match status" value="1"/>
</dbReference>
<sequence length="270" mass="29059">MFRYTHALIFFQLTCFSALGHDADSATVHQAPGPVKVKEGGSVNLSCSLSGNFAEPVIVSVEWYTNVASVGTAQRHNVSGNQNWTFSLPLNPVQRNHSGRYFCKVSVVIPQPKDLGNGSGTILKVKDSTSLGATDEPSPIVVWTSVLAAVLFVGTGFVIYCKSKGKKRKDGIEERCREQMTRKGGGNGRAESNGGGSESQVDTEVLYAKLNIPSSPNAHEKDGHQENNCVEPQGGEKTSDSTCVKPATEENVVYAEVHTSRTSSKKRAKQ</sequence>
<dbReference type="OrthoDB" id="8948320at2759"/>
<dbReference type="InterPro" id="IPR007110">
    <property type="entry name" value="Ig-like_dom"/>
</dbReference>
<evidence type="ECO:0000256" key="5">
    <source>
        <dbReference type="SAM" id="SignalP"/>
    </source>
</evidence>
<dbReference type="Proteomes" id="UP001046870">
    <property type="component" value="Chromosome 4"/>
</dbReference>
<keyword evidence="5" id="KW-0732">Signal</keyword>
<feature type="compositionally biased region" description="Gly residues" evidence="3">
    <location>
        <begin position="183"/>
        <end position="197"/>
    </location>
</feature>
<evidence type="ECO:0000256" key="1">
    <source>
        <dbReference type="ARBA" id="ARBA00023157"/>
    </source>
</evidence>
<protein>
    <recommendedName>
        <fullName evidence="6">Ig-like domain-containing protein</fullName>
    </recommendedName>
</protein>
<dbReference type="SMART" id="SM00409">
    <property type="entry name" value="IG"/>
    <property type="match status" value="1"/>
</dbReference>
<comment type="caution">
    <text evidence="7">The sequence shown here is derived from an EMBL/GenBank/DDBJ whole genome shotgun (WGS) entry which is preliminary data.</text>
</comment>
<dbReference type="InterPro" id="IPR051755">
    <property type="entry name" value="Ig-like_CS_Receptor"/>
</dbReference>
<evidence type="ECO:0000259" key="6">
    <source>
        <dbReference type="PROSITE" id="PS50835"/>
    </source>
</evidence>
<feature type="signal peptide" evidence="5">
    <location>
        <begin position="1"/>
        <end position="25"/>
    </location>
</feature>
<evidence type="ECO:0000256" key="4">
    <source>
        <dbReference type="SAM" id="Phobius"/>
    </source>
</evidence>
<keyword evidence="1" id="KW-1015">Disulfide bond</keyword>
<dbReference type="InterPro" id="IPR013783">
    <property type="entry name" value="Ig-like_fold"/>
</dbReference>
<dbReference type="PANTHER" id="PTHR19971">
    <property type="entry name" value="SIGNAL-REGULATORY PROTEIN BETA"/>
    <property type="match status" value="1"/>
</dbReference>
<dbReference type="AlphaFoldDB" id="A0A9D3T928"/>
<evidence type="ECO:0000256" key="3">
    <source>
        <dbReference type="SAM" id="MobiDB-lite"/>
    </source>
</evidence>
<dbReference type="InterPro" id="IPR013098">
    <property type="entry name" value="Ig_I-set"/>
</dbReference>
<accession>A0A9D3T928</accession>
<evidence type="ECO:0000313" key="8">
    <source>
        <dbReference type="Proteomes" id="UP001046870"/>
    </source>
</evidence>
<keyword evidence="2" id="KW-0325">Glycoprotein</keyword>
<keyword evidence="4" id="KW-1133">Transmembrane helix</keyword>